<protein>
    <submittedName>
        <fullName evidence="6">LysR family transcriptional regulator</fullName>
    </submittedName>
</protein>
<dbReference type="InterPro" id="IPR036388">
    <property type="entry name" value="WH-like_DNA-bd_sf"/>
</dbReference>
<dbReference type="InterPro" id="IPR000847">
    <property type="entry name" value="LysR_HTH_N"/>
</dbReference>
<dbReference type="GO" id="GO:0003700">
    <property type="term" value="F:DNA-binding transcription factor activity"/>
    <property type="evidence" value="ECO:0007669"/>
    <property type="project" value="InterPro"/>
</dbReference>
<keyword evidence="4" id="KW-0804">Transcription</keyword>
<name>A0A2P8EYV2_9GAMM</name>
<sequence>MLLRHIHYFLAVAEHRNFTRAASAMHVSQPALSQQIKQLEENLGTRLFDRSGRSIALTDAGEVYARYARRALQDLDAGKRAIHDVSDLSRGLLRIAITPTFTPYLIGPLVRTFHERHAHIRLQVEEMSQERMEERLLEDDFDLGIAFADVHSRDIESRPLLEERLALVVNRDHPLANRQQIDAQTLGTLSLVLLNTEFATREQIDRYCRQHALHPQVMMEANSVSAVIEMVRHTPLASLLPAQVAQERADLLALPLTPTELTRTAVLLLRKDAYRSAATRAFIALAGPLKRE</sequence>
<dbReference type="InterPro" id="IPR036390">
    <property type="entry name" value="WH_DNA-bd_sf"/>
</dbReference>
<reference evidence="6 7" key="1">
    <citation type="submission" date="2018-03" db="EMBL/GenBank/DDBJ databases">
        <title>Genomic Encyclopedia of Archaeal and Bacterial Type Strains, Phase II (KMG-II): from individual species to whole genera.</title>
        <authorList>
            <person name="Goeker M."/>
        </authorList>
    </citation>
    <scope>NUCLEOTIDE SEQUENCE [LARGE SCALE GENOMIC DNA]</scope>
    <source>
        <strain evidence="6 7">DSM 17586</strain>
    </source>
</reference>
<dbReference type="PANTHER" id="PTHR30419">
    <property type="entry name" value="HTH-TYPE TRANSCRIPTIONAL REGULATOR YBHD"/>
    <property type="match status" value="1"/>
</dbReference>
<dbReference type="OrthoDB" id="9785745at2"/>
<dbReference type="Proteomes" id="UP000242133">
    <property type="component" value="Unassembled WGS sequence"/>
</dbReference>
<dbReference type="AlphaFoldDB" id="A0A2P8EYV2"/>
<dbReference type="Gene3D" id="3.40.190.290">
    <property type="match status" value="1"/>
</dbReference>
<feature type="domain" description="HTH lysR-type" evidence="5">
    <location>
        <begin position="1"/>
        <end position="58"/>
    </location>
</feature>
<organism evidence="6 7">
    <name type="scientific">Marinobacterium halophilum</name>
    <dbReference type="NCBI Taxonomy" id="267374"/>
    <lineage>
        <taxon>Bacteria</taxon>
        <taxon>Pseudomonadati</taxon>
        <taxon>Pseudomonadota</taxon>
        <taxon>Gammaproteobacteria</taxon>
        <taxon>Oceanospirillales</taxon>
        <taxon>Oceanospirillaceae</taxon>
        <taxon>Marinobacterium</taxon>
    </lineage>
</organism>
<dbReference type="InterPro" id="IPR005119">
    <property type="entry name" value="LysR_subst-bd"/>
</dbReference>
<evidence type="ECO:0000256" key="1">
    <source>
        <dbReference type="ARBA" id="ARBA00009437"/>
    </source>
</evidence>
<dbReference type="GO" id="GO:0005829">
    <property type="term" value="C:cytosol"/>
    <property type="evidence" value="ECO:0007669"/>
    <property type="project" value="TreeGrafter"/>
</dbReference>
<dbReference type="NCBIfam" id="NF008416">
    <property type="entry name" value="PRK11242.1"/>
    <property type="match status" value="1"/>
</dbReference>
<evidence type="ECO:0000313" key="6">
    <source>
        <dbReference type="EMBL" id="PSL14648.1"/>
    </source>
</evidence>
<accession>A0A2P8EYV2</accession>
<dbReference type="PROSITE" id="PS50931">
    <property type="entry name" value="HTH_LYSR"/>
    <property type="match status" value="1"/>
</dbReference>
<keyword evidence="7" id="KW-1185">Reference proteome</keyword>
<keyword evidence="3" id="KW-0238">DNA-binding</keyword>
<gene>
    <name evidence="6" type="ORF">CLV44_10799</name>
</gene>
<proteinExistence type="inferred from homology"/>
<dbReference type="SUPFAM" id="SSF46785">
    <property type="entry name" value="Winged helix' DNA-binding domain"/>
    <property type="match status" value="1"/>
</dbReference>
<dbReference type="Pfam" id="PF03466">
    <property type="entry name" value="LysR_substrate"/>
    <property type="match status" value="1"/>
</dbReference>
<dbReference type="RefSeq" id="WP_106591293.1">
    <property type="nucleotide sequence ID" value="NZ_PYGI01000007.1"/>
</dbReference>
<keyword evidence="2" id="KW-0805">Transcription regulation</keyword>
<evidence type="ECO:0000259" key="5">
    <source>
        <dbReference type="PROSITE" id="PS50931"/>
    </source>
</evidence>
<comment type="similarity">
    <text evidence="1">Belongs to the LysR transcriptional regulatory family.</text>
</comment>
<dbReference type="SUPFAM" id="SSF53850">
    <property type="entry name" value="Periplasmic binding protein-like II"/>
    <property type="match status" value="1"/>
</dbReference>
<dbReference type="Gene3D" id="1.10.10.10">
    <property type="entry name" value="Winged helix-like DNA-binding domain superfamily/Winged helix DNA-binding domain"/>
    <property type="match status" value="1"/>
</dbReference>
<dbReference type="Pfam" id="PF00126">
    <property type="entry name" value="HTH_1"/>
    <property type="match status" value="1"/>
</dbReference>
<dbReference type="InterPro" id="IPR050950">
    <property type="entry name" value="HTH-type_LysR_regulators"/>
</dbReference>
<evidence type="ECO:0000256" key="3">
    <source>
        <dbReference type="ARBA" id="ARBA00023125"/>
    </source>
</evidence>
<dbReference type="FunFam" id="1.10.10.10:FF:000001">
    <property type="entry name" value="LysR family transcriptional regulator"/>
    <property type="match status" value="1"/>
</dbReference>
<dbReference type="GO" id="GO:0003677">
    <property type="term" value="F:DNA binding"/>
    <property type="evidence" value="ECO:0007669"/>
    <property type="project" value="UniProtKB-KW"/>
</dbReference>
<dbReference type="EMBL" id="PYGI01000007">
    <property type="protein sequence ID" value="PSL14648.1"/>
    <property type="molecule type" value="Genomic_DNA"/>
</dbReference>
<evidence type="ECO:0000256" key="2">
    <source>
        <dbReference type="ARBA" id="ARBA00023015"/>
    </source>
</evidence>
<evidence type="ECO:0000256" key="4">
    <source>
        <dbReference type="ARBA" id="ARBA00023163"/>
    </source>
</evidence>
<dbReference type="PRINTS" id="PR00039">
    <property type="entry name" value="HTHLYSR"/>
</dbReference>
<evidence type="ECO:0000313" key="7">
    <source>
        <dbReference type="Proteomes" id="UP000242133"/>
    </source>
</evidence>
<comment type="caution">
    <text evidence="6">The sequence shown here is derived from an EMBL/GenBank/DDBJ whole genome shotgun (WGS) entry which is preliminary data.</text>
</comment>